<dbReference type="AlphaFoldDB" id="A0AAE1MNE0"/>
<gene>
    <name evidence="3" type="ORF">QN277_020537</name>
</gene>
<dbReference type="EMBL" id="JAWXYG010000005">
    <property type="protein sequence ID" value="KAK4271914.1"/>
    <property type="molecule type" value="Genomic_DNA"/>
</dbReference>
<keyword evidence="1" id="KW-0808">Transferase</keyword>
<protein>
    <submittedName>
        <fullName evidence="3">Uncharacterized protein</fullName>
    </submittedName>
</protein>
<evidence type="ECO:0000256" key="1">
    <source>
        <dbReference type="ARBA" id="ARBA00022679"/>
    </source>
</evidence>
<accession>A0AAE1MNE0</accession>
<evidence type="ECO:0000313" key="4">
    <source>
        <dbReference type="Proteomes" id="UP001293593"/>
    </source>
</evidence>
<dbReference type="Proteomes" id="UP001293593">
    <property type="component" value="Unassembled WGS sequence"/>
</dbReference>
<dbReference type="Gene3D" id="3.30.559.10">
    <property type="entry name" value="Chloramphenicol acetyltransferase-like domain"/>
    <property type="match status" value="2"/>
</dbReference>
<evidence type="ECO:0000256" key="2">
    <source>
        <dbReference type="ARBA" id="ARBA00023315"/>
    </source>
</evidence>
<comment type="caution">
    <text evidence="3">The sequence shown here is derived from an EMBL/GenBank/DDBJ whole genome shotgun (WGS) entry which is preliminary data.</text>
</comment>
<keyword evidence="4" id="KW-1185">Reference proteome</keyword>
<dbReference type="InterPro" id="IPR023213">
    <property type="entry name" value="CAT-like_dom_sf"/>
</dbReference>
<dbReference type="PANTHER" id="PTHR31625">
    <property type="match status" value="1"/>
</dbReference>
<dbReference type="Pfam" id="PF02458">
    <property type="entry name" value="Transferase"/>
    <property type="match status" value="1"/>
</dbReference>
<proteinExistence type="predicted"/>
<evidence type="ECO:0000313" key="3">
    <source>
        <dbReference type="EMBL" id="KAK4271914.1"/>
    </source>
</evidence>
<dbReference type="InterPro" id="IPR051504">
    <property type="entry name" value="Plant_metabolite_acyltrans"/>
</dbReference>
<reference evidence="3" key="1">
    <citation type="submission" date="2023-10" db="EMBL/GenBank/DDBJ databases">
        <title>Chromosome-level genome of the transformable northern wattle, Acacia crassicarpa.</title>
        <authorList>
            <person name="Massaro I."/>
            <person name="Sinha N.R."/>
            <person name="Poethig S."/>
            <person name="Leichty A.R."/>
        </authorList>
    </citation>
    <scope>NUCLEOTIDE SEQUENCE</scope>
    <source>
        <strain evidence="3">Acra3RX</strain>
        <tissue evidence="3">Leaf</tissue>
    </source>
</reference>
<name>A0AAE1MNE0_9FABA</name>
<sequence>MAEEDVKVVEVCTVEPLSSSAAATPISLPLTFFDIRWLRFPPLECLFFYKYPHSPSSFFHHLLPKLKHSFSLTLQHYLPLAGNLTWPHNSPRPTINYVPGDSVSFTVAQSQSSFSHLSSSNLREASKFNLLTPRLLVSEEKASVLALQVTLFPNSGFSLGLTIHHAVMDGKSAISVLKLWAYFCSNSNTDQEAANSSLAVPQQLLPFYDRTVIKDPIGIYERFVNEVLNYGGVQNNRSLILWNWDHKVPSEAVRGTFELTREHIEILKKYTQPKLKNNGYVSTFSVTYTYVGCCLVKAEQTKSEKVNFVFAVDCRGRSDPPIPSTYFGNCLVGQSAITETKPILENEKLGIVNAVEAVSEAMKRLEMGLVRGADSWGSRKKMGTIGNNERGLSISGSPRFEVYSVDFGWGRPVKVDIVSIDKTRAFSICESRDGGGGVEIGLVLNRCDMEAFSNVFAKDLESFPSSQSQC</sequence>
<organism evidence="3 4">
    <name type="scientific">Acacia crassicarpa</name>
    <name type="common">northern wattle</name>
    <dbReference type="NCBI Taxonomy" id="499986"/>
    <lineage>
        <taxon>Eukaryota</taxon>
        <taxon>Viridiplantae</taxon>
        <taxon>Streptophyta</taxon>
        <taxon>Embryophyta</taxon>
        <taxon>Tracheophyta</taxon>
        <taxon>Spermatophyta</taxon>
        <taxon>Magnoliopsida</taxon>
        <taxon>eudicotyledons</taxon>
        <taxon>Gunneridae</taxon>
        <taxon>Pentapetalae</taxon>
        <taxon>rosids</taxon>
        <taxon>fabids</taxon>
        <taxon>Fabales</taxon>
        <taxon>Fabaceae</taxon>
        <taxon>Caesalpinioideae</taxon>
        <taxon>mimosoid clade</taxon>
        <taxon>Acacieae</taxon>
        <taxon>Acacia</taxon>
    </lineage>
</organism>
<dbReference type="GO" id="GO:0016747">
    <property type="term" value="F:acyltransferase activity, transferring groups other than amino-acyl groups"/>
    <property type="evidence" value="ECO:0007669"/>
    <property type="project" value="UniProtKB-ARBA"/>
</dbReference>
<keyword evidence="2" id="KW-0012">Acyltransferase</keyword>